<evidence type="ECO:0000259" key="3">
    <source>
        <dbReference type="PROSITE" id="PS50975"/>
    </source>
</evidence>
<feature type="domain" description="Acylphosphatase-like" evidence="4">
    <location>
        <begin position="577"/>
        <end position="655"/>
    </location>
</feature>
<evidence type="ECO:0000256" key="2">
    <source>
        <dbReference type="PROSITE-ProRule" id="PRU00520"/>
    </source>
</evidence>
<dbReference type="GO" id="GO:0018169">
    <property type="term" value="F:ribosomal S6-glutamic acid ligase activity"/>
    <property type="evidence" value="ECO:0007669"/>
    <property type="project" value="TreeGrafter"/>
</dbReference>
<dbReference type="PROSITE" id="PS50975">
    <property type="entry name" value="ATP_GRASP"/>
    <property type="match status" value="1"/>
</dbReference>
<evidence type="ECO:0000256" key="1">
    <source>
        <dbReference type="PROSITE-ProRule" id="PRU00409"/>
    </source>
</evidence>
<dbReference type="GO" id="GO:0005737">
    <property type="term" value="C:cytoplasm"/>
    <property type="evidence" value="ECO:0007669"/>
    <property type="project" value="TreeGrafter"/>
</dbReference>
<evidence type="ECO:0008006" key="7">
    <source>
        <dbReference type="Google" id="ProtNLM"/>
    </source>
</evidence>
<dbReference type="InterPro" id="IPR005479">
    <property type="entry name" value="CPAse_ATP-bd"/>
</dbReference>
<dbReference type="EMBL" id="JAAGOA010000029">
    <property type="protein sequence ID" value="NEE04098.1"/>
    <property type="molecule type" value="Genomic_DNA"/>
</dbReference>
<gene>
    <name evidence="5" type="ORF">G1H10_28405</name>
</gene>
<dbReference type="RefSeq" id="WP_163744342.1">
    <property type="nucleotide sequence ID" value="NZ_JAAGOA010000029.1"/>
</dbReference>
<proteinExistence type="predicted"/>
<dbReference type="InterPro" id="IPR011761">
    <property type="entry name" value="ATP-grasp"/>
</dbReference>
<dbReference type="PANTHER" id="PTHR21621:SF0">
    <property type="entry name" value="BETA-CITRYLGLUTAMATE SYNTHASE B-RELATED"/>
    <property type="match status" value="1"/>
</dbReference>
<dbReference type="Gene3D" id="3.30.470.20">
    <property type="entry name" value="ATP-grasp fold, B domain"/>
    <property type="match status" value="2"/>
</dbReference>
<dbReference type="PROSITE" id="PS51160">
    <property type="entry name" value="ACYLPHOSPHATASE_3"/>
    <property type="match status" value="1"/>
</dbReference>
<protein>
    <recommendedName>
        <fullName evidence="7">ATP-grasp domain-containing protein</fullName>
    </recommendedName>
</protein>
<dbReference type="Proteomes" id="UP000475214">
    <property type="component" value="Unassembled WGS sequence"/>
</dbReference>
<evidence type="ECO:0000313" key="6">
    <source>
        <dbReference type="Proteomes" id="UP000475214"/>
    </source>
</evidence>
<sequence>MWLTEVLVTEVPGVGDPGPRSTKPRRLGIVARLSGTDAGRPYVGGAVAALPPGVQSPWNVPAMGESLDGAVQRLVGARFPDESDGARDVVEQVAARFAEAVRAHTGPESCHAALERMDRVLRAATLDLLARAGRIGVTAAMDARAGLNPDGADAAASPSAPPYVFDPPDGARIELARDETDDIDRGWEPEPVSAPLGPPLSLPRLVCWMGRTAWARSAPHPDPWNSTTDADRQEYGALGLEPLGKNSLDSYLLEREAHRLGLRTVRFHGVDVHAEDAAGRAIGFHCTTGPSTSRHATKICGDKQVTRRLLARAGVAVPEGRLLAVDDIRGAHAFAGSVGWPVVVKPADGKGGQGVTAGISGEPALERALGRLADAGHARAIVERHIPGADYRFLVVGDRVVSVVHRRPARVTGDGRSTVAELVLAKNLFRLRNPHLRSRLIRLDRHALALLDEQGLSPDSVPPAGREVPLTTAANLTRGGDSAEVLAETDPSLLDLAVRAVRAVPGLDHAGVDVLVGDHRLSLQRQPAAVCELNSLPGTTSHHFPVFGPSRNVSAALVEHYAERYGLRTERQPSTVSAEITVTGELARDDYRRWWLELMTELGLTGRVSDGSGDDRDRPMQARVHGPLELVSALSMRAIFGPPSSRPELVETRPR</sequence>
<evidence type="ECO:0000259" key="4">
    <source>
        <dbReference type="PROSITE" id="PS51160"/>
    </source>
</evidence>
<accession>A0A6L9SHI4</accession>
<name>A0A6L9SHI4_9ACTN</name>
<dbReference type="GO" id="GO:0046872">
    <property type="term" value="F:metal ion binding"/>
    <property type="evidence" value="ECO:0007669"/>
    <property type="project" value="InterPro"/>
</dbReference>
<feature type="domain" description="ATP-grasp" evidence="3">
    <location>
        <begin position="307"/>
        <end position="562"/>
    </location>
</feature>
<dbReference type="Pfam" id="PF02786">
    <property type="entry name" value="CPSase_L_D2"/>
    <property type="match status" value="1"/>
</dbReference>
<dbReference type="AlphaFoldDB" id="A0A6L9SHI4"/>
<keyword evidence="6" id="KW-1185">Reference proteome</keyword>
<keyword evidence="1" id="KW-0067">ATP-binding</keyword>
<comment type="caution">
    <text evidence="2">Lacks conserved residue(s) required for the propagation of feature annotation.</text>
</comment>
<comment type="caution">
    <text evidence="5">The sequence shown here is derived from an EMBL/GenBank/DDBJ whole genome shotgun (WGS) entry which is preliminary data.</text>
</comment>
<dbReference type="InterPro" id="IPR001792">
    <property type="entry name" value="Acylphosphatase-like_dom"/>
</dbReference>
<keyword evidence="1" id="KW-0547">Nucleotide-binding</keyword>
<organism evidence="5 6">
    <name type="scientific">Phytoactinopolyspora halotolerans</name>
    <dbReference type="NCBI Taxonomy" id="1981512"/>
    <lineage>
        <taxon>Bacteria</taxon>
        <taxon>Bacillati</taxon>
        <taxon>Actinomycetota</taxon>
        <taxon>Actinomycetes</taxon>
        <taxon>Jiangellales</taxon>
        <taxon>Jiangellaceae</taxon>
        <taxon>Phytoactinopolyspora</taxon>
    </lineage>
</organism>
<dbReference type="SUPFAM" id="SSF56059">
    <property type="entry name" value="Glutathione synthetase ATP-binding domain-like"/>
    <property type="match status" value="1"/>
</dbReference>
<evidence type="ECO:0000313" key="5">
    <source>
        <dbReference type="EMBL" id="NEE04098.1"/>
    </source>
</evidence>
<reference evidence="5 6" key="1">
    <citation type="submission" date="2020-02" db="EMBL/GenBank/DDBJ databases">
        <authorList>
            <person name="Li X.-J."/>
            <person name="Han X.-M."/>
        </authorList>
    </citation>
    <scope>NUCLEOTIDE SEQUENCE [LARGE SCALE GENOMIC DNA]</scope>
    <source>
        <strain evidence="5 6">CCTCC AB 2017055</strain>
    </source>
</reference>
<dbReference type="GO" id="GO:0009432">
    <property type="term" value="P:SOS response"/>
    <property type="evidence" value="ECO:0007669"/>
    <property type="project" value="TreeGrafter"/>
</dbReference>
<dbReference type="PANTHER" id="PTHR21621">
    <property type="entry name" value="RIBOSOMAL PROTEIN S6 MODIFICATION PROTEIN"/>
    <property type="match status" value="1"/>
</dbReference>
<dbReference type="GO" id="GO:0005524">
    <property type="term" value="F:ATP binding"/>
    <property type="evidence" value="ECO:0007669"/>
    <property type="project" value="UniProtKB-UniRule"/>
</dbReference>